<proteinExistence type="predicted"/>
<reference evidence="2 3" key="1">
    <citation type="submission" date="2019-08" db="EMBL/GenBank/DDBJ databases">
        <title>Complete genome sequence of Terriglobus albidus strain ORNL.</title>
        <authorList>
            <person name="Podar M."/>
        </authorList>
    </citation>
    <scope>NUCLEOTIDE SEQUENCE [LARGE SCALE GENOMIC DNA]</scope>
    <source>
        <strain evidence="2 3">ORNL</strain>
    </source>
</reference>
<dbReference type="RefSeq" id="WP_147649316.1">
    <property type="nucleotide sequence ID" value="NZ_CP042806.1"/>
</dbReference>
<keyword evidence="1" id="KW-0732">Signal</keyword>
<dbReference type="Proteomes" id="UP000321820">
    <property type="component" value="Chromosome"/>
</dbReference>
<feature type="chain" id="PRO_5022734826" evidence="1">
    <location>
        <begin position="25"/>
        <end position="152"/>
    </location>
</feature>
<protein>
    <submittedName>
        <fullName evidence="2">Uncharacterized protein</fullName>
    </submittedName>
</protein>
<dbReference type="KEGG" id="talb:FTW19_19915"/>
<sequence>MHRVRTIVGTVAVVLALVFSCVSARCEALCDLGQVKASGTAGSDRSTQTQVVSKAQASEMGDMPDCGAMHMTESQSDAGCYIVSSGHHLCGHDDAAIAESTRDWQPNWTVIAVVVAIVTAQPVLQASHTSLSTEEPPPGPLTAFELTSIQRV</sequence>
<name>A0A5B9EIV4_9BACT</name>
<feature type="signal peptide" evidence="1">
    <location>
        <begin position="1"/>
        <end position="24"/>
    </location>
</feature>
<accession>A0A5B9EIV4</accession>
<gene>
    <name evidence="2" type="ORF">FTW19_19915</name>
</gene>
<evidence type="ECO:0000313" key="3">
    <source>
        <dbReference type="Proteomes" id="UP000321820"/>
    </source>
</evidence>
<keyword evidence="3" id="KW-1185">Reference proteome</keyword>
<dbReference type="AlphaFoldDB" id="A0A5B9EIV4"/>
<evidence type="ECO:0000256" key="1">
    <source>
        <dbReference type="SAM" id="SignalP"/>
    </source>
</evidence>
<dbReference type="PROSITE" id="PS51257">
    <property type="entry name" value="PROKAR_LIPOPROTEIN"/>
    <property type="match status" value="1"/>
</dbReference>
<evidence type="ECO:0000313" key="2">
    <source>
        <dbReference type="EMBL" id="QEE30046.1"/>
    </source>
</evidence>
<organism evidence="2 3">
    <name type="scientific">Terriglobus albidus</name>
    <dbReference type="NCBI Taxonomy" id="1592106"/>
    <lineage>
        <taxon>Bacteria</taxon>
        <taxon>Pseudomonadati</taxon>
        <taxon>Acidobacteriota</taxon>
        <taxon>Terriglobia</taxon>
        <taxon>Terriglobales</taxon>
        <taxon>Acidobacteriaceae</taxon>
        <taxon>Terriglobus</taxon>
    </lineage>
</organism>
<dbReference type="EMBL" id="CP042806">
    <property type="protein sequence ID" value="QEE30046.1"/>
    <property type="molecule type" value="Genomic_DNA"/>
</dbReference>